<accession>A0A1Y2JMV7</accession>
<evidence type="ECO:0000313" key="3">
    <source>
        <dbReference type="EMBL" id="OSJ32005.1"/>
    </source>
</evidence>
<name>A0A1Y2JMV7_BRAJP</name>
<protein>
    <submittedName>
        <fullName evidence="2">ABC-type sulfate transport system permease subunit</fullName>
    </submittedName>
</protein>
<reference evidence="3 4" key="1">
    <citation type="submission" date="2017-03" db="EMBL/GenBank/DDBJ databases">
        <title>Whole genome sequences of fourteen strains of Bradyrhizobium canariense and one strain of Bradyrhizobium japonicum isolated from Lupinus (Papilionoideae: Genisteae) species in Algeria.</title>
        <authorList>
            <person name="Crovadore J."/>
            <person name="Chekireb D."/>
            <person name="Brachmann A."/>
            <person name="Chablais R."/>
            <person name="Cochard B."/>
            <person name="Lefort F."/>
        </authorList>
    </citation>
    <scope>NUCLEOTIDE SEQUENCE [LARGE SCALE GENOMIC DNA]</scope>
    <source>
        <strain evidence="3 4">UBMA197</strain>
    </source>
</reference>
<keyword evidence="1" id="KW-1133">Transmembrane helix</keyword>
<dbReference type="AlphaFoldDB" id="A0A1Y2JMV7"/>
<evidence type="ECO:0000313" key="5">
    <source>
        <dbReference type="Proteomes" id="UP001549291"/>
    </source>
</evidence>
<dbReference type="EMBL" id="JBEPTQ010000001">
    <property type="protein sequence ID" value="MET4716291.1"/>
    <property type="molecule type" value="Genomic_DNA"/>
</dbReference>
<evidence type="ECO:0000256" key="1">
    <source>
        <dbReference type="SAM" id="Phobius"/>
    </source>
</evidence>
<dbReference type="Proteomes" id="UP000193335">
    <property type="component" value="Unassembled WGS sequence"/>
</dbReference>
<keyword evidence="1" id="KW-0472">Membrane</keyword>
<keyword evidence="1" id="KW-0812">Transmembrane</keyword>
<organism evidence="3 4">
    <name type="scientific">Bradyrhizobium japonicum</name>
    <dbReference type="NCBI Taxonomy" id="375"/>
    <lineage>
        <taxon>Bacteria</taxon>
        <taxon>Pseudomonadati</taxon>
        <taxon>Pseudomonadota</taxon>
        <taxon>Alphaproteobacteria</taxon>
        <taxon>Hyphomicrobiales</taxon>
        <taxon>Nitrobacteraceae</taxon>
        <taxon>Bradyrhizobium</taxon>
    </lineage>
</organism>
<keyword evidence="5" id="KW-1185">Reference proteome</keyword>
<gene>
    <name evidence="2" type="ORF">ABIF63_000394</name>
    <name evidence="3" type="ORF">BSZ19_20650</name>
</gene>
<proteinExistence type="predicted"/>
<dbReference type="Proteomes" id="UP001549291">
    <property type="component" value="Unassembled WGS sequence"/>
</dbReference>
<sequence length="82" mass="8620">MEPIDQAKIWKTMGTIGKKRKSQWLASSGALVLATVFLSYPLIGGKNSGSVHANSGVSTEQAAADVGAKVLPTDPKLKIEPK</sequence>
<feature type="transmembrane region" description="Helical" evidence="1">
    <location>
        <begin position="24"/>
        <end position="43"/>
    </location>
</feature>
<reference evidence="2 5" key="2">
    <citation type="submission" date="2024-06" db="EMBL/GenBank/DDBJ databases">
        <title>Genomic Encyclopedia of Type Strains, Phase V (KMG-V): Genome sequencing to study the core and pangenomes of soil and plant-associated prokaryotes.</title>
        <authorList>
            <person name="Whitman W."/>
        </authorList>
    </citation>
    <scope>NUCLEOTIDE SEQUENCE [LARGE SCALE GENOMIC DNA]</scope>
    <source>
        <strain evidence="2 5">USDA 160</strain>
    </source>
</reference>
<dbReference type="RefSeq" id="WP_063983393.1">
    <property type="nucleotide sequence ID" value="NZ_JBEPTQ010000001.1"/>
</dbReference>
<evidence type="ECO:0000313" key="4">
    <source>
        <dbReference type="Proteomes" id="UP000193335"/>
    </source>
</evidence>
<evidence type="ECO:0000313" key="2">
    <source>
        <dbReference type="EMBL" id="MET4716291.1"/>
    </source>
</evidence>
<dbReference type="EMBL" id="NAFL01000252">
    <property type="protein sequence ID" value="OSJ32005.1"/>
    <property type="molecule type" value="Genomic_DNA"/>
</dbReference>
<comment type="caution">
    <text evidence="3">The sequence shown here is derived from an EMBL/GenBank/DDBJ whole genome shotgun (WGS) entry which is preliminary data.</text>
</comment>